<accession>A0A2P2KHZ8</accession>
<dbReference type="AlphaFoldDB" id="A0A2P2KHZ8"/>
<name>A0A2P2KHZ8_RHIMU</name>
<organism evidence="1">
    <name type="scientific">Rhizophora mucronata</name>
    <name type="common">Asiatic mangrove</name>
    <dbReference type="NCBI Taxonomy" id="61149"/>
    <lineage>
        <taxon>Eukaryota</taxon>
        <taxon>Viridiplantae</taxon>
        <taxon>Streptophyta</taxon>
        <taxon>Embryophyta</taxon>
        <taxon>Tracheophyta</taxon>
        <taxon>Spermatophyta</taxon>
        <taxon>Magnoliopsida</taxon>
        <taxon>eudicotyledons</taxon>
        <taxon>Gunneridae</taxon>
        <taxon>Pentapetalae</taxon>
        <taxon>rosids</taxon>
        <taxon>fabids</taxon>
        <taxon>Malpighiales</taxon>
        <taxon>Rhizophoraceae</taxon>
        <taxon>Rhizophora</taxon>
    </lineage>
</organism>
<dbReference type="EMBL" id="GGEC01024850">
    <property type="protein sequence ID" value="MBX05334.1"/>
    <property type="molecule type" value="Transcribed_RNA"/>
</dbReference>
<evidence type="ECO:0000313" key="1">
    <source>
        <dbReference type="EMBL" id="MBX05334.1"/>
    </source>
</evidence>
<reference evidence="1" key="1">
    <citation type="submission" date="2018-02" db="EMBL/GenBank/DDBJ databases">
        <title>Rhizophora mucronata_Transcriptome.</title>
        <authorList>
            <person name="Meera S.P."/>
            <person name="Sreeshan A."/>
            <person name="Augustine A."/>
        </authorList>
    </citation>
    <scope>NUCLEOTIDE SEQUENCE</scope>
    <source>
        <tissue evidence="1">Leaf</tissue>
    </source>
</reference>
<proteinExistence type="predicted"/>
<sequence>MCLCLAIGETDHQTDTLYSFQRRLYIIITVVMI</sequence>
<protein>
    <submittedName>
        <fullName evidence="1">Uncharacterized protein</fullName>
    </submittedName>
</protein>